<dbReference type="InterPro" id="IPR003960">
    <property type="entry name" value="ATPase_AAA_CS"/>
</dbReference>
<dbReference type="GO" id="GO:0004176">
    <property type="term" value="F:ATP-dependent peptidase activity"/>
    <property type="evidence" value="ECO:0007669"/>
    <property type="project" value="InterPro"/>
</dbReference>
<dbReference type="InterPro" id="IPR000642">
    <property type="entry name" value="Peptidase_M41"/>
</dbReference>
<evidence type="ECO:0000313" key="5">
    <source>
        <dbReference type="Proteomes" id="UP000432089"/>
    </source>
</evidence>
<dbReference type="AlphaFoldDB" id="A0A7V7PN67"/>
<dbReference type="GO" id="GO:0005886">
    <property type="term" value="C:plasma membrane"/>
    <property type="evidence" value="ECO:0007669"/>
    <property type="project" value="TreeGrafter"/>
</dbReference>
<evidence type="ECO:0000313" key="4">
    <source>
        <dbReference type="EMBL" id="KAB0679059.1"/>
    </source>
</evidence>
<feature type="domain" description="Peptidase M41" evidence="3">
    <location>
        <begin position="165"/>
        <end position="327"/>
    </location>
</feature>
<reference evidence="4 5" key="1">
    <citation type="submission" date="2019-09" db="EMBL/GenBank/DDBJ databases">
        <title>YIM 132180 draft genome.</title>
        <authorList>
            <person name="Zhang K."/>
        </authorList>
    </citation>
    <scope>NUCLEOTIDE SEQUENCE [LARGE SCALE GENOMIC DNA]</scope>
    <source>
        <strain evidence="4 5">YIM 132180</strain>
    </source>
</reference>
<dbReference type="EMBL" id="VZDO01000011">
    <property type="protein sequence ID" value="KAB0679059.1"/>
    <property type="molecule type" value="Genomic_DNA"/>
</dbReference>
<keyword evidence="5" id="KW-1185">Reference proteome</keyword>
<sequence length="348" mass="37349">MRQAFDEARKSAPCVLFLDEADAFGSRVDPGDRYAAYSRQVIDGLLEQLDGAAGREGVVVVGATNYPELVDPAITRPGRLDRVLRMRLPDAAARVGILRHHLRGAMEAADLGPLAERMEGATGAEIELLVRDGRRRARRRREELTLADVEAGLPPEERMSDALFRRVCVHEAAHLVVGTALADESGSDPVEARVDRRLREGTSPGTEFTRRAGFDRTRGSCLAEIAVLLAGTAAEEEIVGDRGDGAGGPEGSDIANATAIAVAIEASFGLGDGLVHRVAARGEGVEAIRWDATLRLAVRKILDGAFERARAIVRAERETIERVAAVLAAEGRAGREPSRLELVMEGRG</sequence>
<proteinExistence type="inferred from homology"/>
<dbReference type="InterPro" id="IPR003959">
    <property type="entry name" value="ATPase_AAA_core"/>
</dbReference>
<dbReference type="CDD" id="cd19481">
    <property type="entry name" value="RecA-like_protease"/>
    <property type="match status" value="1"/>
</dbReference>
<evidence type="ECO:0000256" key="1">
    <source>
        <dbReference type="RuleBase" id="RU003651"/>
    </source>
</evidence>
<dbReference type="GO" id="GO:0016887">
    <property type="term" value="F:ATP hydrolysis activity"/>
    <property type="evidence" value="ECO:0007669"/>
    <property type="project" value="InterPro"/>
</dbReference>
<keyword evidence="1" id="KW-0067">ATP-binding</keyword>
<dbReference type="Pfam" id="PF00004">
    <property type="entry name" value="AAA"/>
    <property type="match status" value="1"/>
</dbReference>
<keyword evidence="1" id="KW-0547">Nucleotide-binding</keyword>
<accession>A0A7V7PN67</accession>
<dbReference type="InterPro" id="IPR027417">
    <property type="entry name" value="P-loop_NTPase"/>
</dbReference>
<dbReference type="PANTHER" id="PTHR23076:SF97">
    <property type="entry name" value="ATP-DEPENDENT ZINC METALLOPROTEASE YME1L1"/>
    <property type="match status" value="1"/>
</dbReference>
<dbReference type="SUPFAM" id="SSF52540">
    <property type="entry name" value="P-loop containing nucleoside triphosphate hydrolases"/>
    <property type="match status" value="1"/>
</dbReference>
<name>A0A7V7PN67_9HYPH</name>
<comment type="caution">
    <text evidence="4">The sequence shown here is derived from an EMBL/GenBank/DDBJ whole genome shotgun (WGS) entry which is preliminary data.</text>
</comment>
<dbReference type="Pfam" id="PF01434">
    <property type="entry name" value="Peptidase_M41"/>
    <property type="match status" value="1"/>
</dbReference>
<feature type="domain" description="ATPase AAA-type core" evidence="2">
    <location>
        <begin position="2"/>
        <end position="87"/>
    </location>
</feature>
<dbReference type="Gene3D" id="3.40.50.300">
    <property type="entry name" value="P-loop containing nucleotide triphosphate hydrolases"/>
    <property type="match status" value="1"/>
</dbReference>
<dbReference type="Gene3D" id="1.20.58.760">
    <property type="entry name" value="Peptidase M41"/>
    <property type="match status" value="1"/>
</dbReference>
<dbReference type="GO" id="GO:0006508">
    <property type="term" value="P:proteolysis"/>
    <property type="evidence" value="ECO:0007669"/>
    <property type="project" value="InterPro"/>
</dbReference>
<dbReference type="SUPFAM" id="SSF140990">
    <property type="entry name" value="FtsH protease domain-like"/>
    <property type="match status" value="1"/>
</dbReference>
<organism evidence="4 5">
    <name type="scientific">Plantimonas leprariae</name>
    <dbReference type="NCBI Taxonomy" id="2615207"/>
    <lineage>
        <taxon>Bacteria</taxon>
        <taxon>Pseudomonadati</taxon>
        <taxon>Pseudomonadota</taxon>
        <taxon>Alphaproteobacteria</taxon>
        <taxon>Hyphomicrobiales</taxon>
        <taxon>Aurantimonadaceae</taxon>
        <taxon>Plantimonas</taxon>
    </lineage>
</organism>
<dbReference type="PROSITE" id="PS00674">
    <property type="entry name" value="AAA"/>
    <property type="match status" value="1"/>
</dbReference>
<dbReference type="Gene3D" id="1.10.8.60">
    <property type="match status" value="1"/>
</dbReference>
<dbReference type="Proteomes" id="UP000432089">
    <property type="component" value="Unassembled WGS sequence"/>
</dbReference>
<dbReference type="GO" id="GO:0004222">
    <property type="term" value="F:metalloendopeptidase activity"/>
    <property type="evidence" value="ECO:0007669"/>
    <property type="project" value="InterPro"/>
</dbReference>
<dbReference type="RefSeq" id="WP_150970672.1">
    <property type="nucleotide sequence ID" value="NZ_VZDO01000011.1"/>
</dbReference>
<protein>
    <submittedName>
        <fullName evidence="4">AAA family ATPase</fullName>
    </submittedName>
</protein>
<gene>
    <name evidence="4" type="ORF">F6X38_14285</name>
</gene>
<dbReference type="GO" id="GO:0005524">
    <property type="term" value="F:ATP binding"/>
    <property type="evidence" value="ECO:0007669"/>
    <property type="project" value="UniProtKB-KW"/>
</dbReference>
<comment type="similarity">
    <text evidence="1">Belongs to the AAA ATPase family.</text>
</comment>
<evidence type="ECO:0000259" key="2">
    <source>
        <dbReference type="Pfam" id="PF00004"/>
    </source>
</evidence>
<evidence type="ECO:0000259" key="3">
    <source>
        <dbReference type="Pfam" id="PF01434"/>
    </source>
</evidence>
<dbReference type="InterPro" id="IPR037219">
    <property type="entry name" value="Peptidase_M41-like"/>
</dbReference>
<dbReference type="PANTHER" id="PTHR23076">
    <property type="entry name" value="METALLOPROTEASE M41 FTSH"/>
    <property type="match status" value="1"/>
</dbReference>
<dbReference type="GO" id="GO:0030163">
    <property type="term" value="P:protein catabolic process"/>
    <property type="evidence" value="ECO:0007669"/>
    <property type="project" value="TreeGrafter"/>
</dbReference>